<evidence type="ECO:0000313" key="3">
    <source>
        <dbReference type="Proteomes" id="UP000319658"/>
    </source>
</evidence>
<feature type="transmembrane region" description="Helical" evidence="1">
    <location>
        <begin position="42"/>
        <end position="69"/>
    </location>
</feature>
<proteinExistence type="predicted"/>
<sequence length="73" mass="8476">MPIVEIFLGLLALLYLFIGWEIFAPMGWYFGESFKRTWYNNVLYFIAFPTAVVMWLPILAVIVIGGVTFNRKP</sequence>
<accession>A0A514TV61</accession>
<reference evidence="2 3" key="1">
    <citation type="submission" date="2019-06" db="EMBL/GenBank/DDBJ databases">
        <title>Complete genome sequence of Aeromonas hydrophila bacteriophage D3.</title>
        <authorList>
            <person name="Rai S."/>
            <person name="Tyagi A."/>
            <person name="Kumar N."/>
            <person name="Singh N."/>
        </authorList>
    </citation>
    <scope>NUCLEOTIDE SEQUENCE [LARGE SCALE GENOMIC DNA]</scope>
</reference>
<protein>
    <submittedName>
        <fullName evidence="2">Uncharacterized protein</fullName>
    </submittedName>
</protein>
<keyword evidence="1" id="KW-0812">Transmembrane</keyword>
<evidence type="ECO:0000256" key="1">
    <source>
        <dbReference type="SAM" id="Phobius"/>
    </source>
</evidence>
<organism evidence="2 3">
    <name type="scientific">Aeromonas phage D3</name>
    <dbReference type="NCBI Taxonomy" id="2593327"/>
    <lineage>
        <taxon>Viruses</taxon>
        <taxon>Duplodnaviria</taxon>
        <taxon>Heunggongvirae</taxon>
        <taxon>Uroviricota</taxon>
        <taxon>Caudoviricetes</taxon>
        <taxon>Chimalliviridae</taxon>
        <taxon>Ludhianavirus</taxon>
        <taxon>Ludhianavirus D3</taxon>
    </lineage>
</organism>
<name>A0A514TV61_9CAUD</name>
<gene>
    <name evidence="2" type="ORF">D3_0187</name>
</gene>
<dbReference type="Proteomes" id="UP000319658">
    <property type="component" value="Segment"/>
</dbReference>
<dbReference type="EMBL" id="MN102098">
    <property type="protein sequence ID" value="QDJ96917.1"/>
    <property type="molecule type" value="Genomic_DNA"/>
</dbReference>
<keyword evidence="3" id="KW-1185">Reference proteome</keyword>
<evidence type="ECO:0000313" key="2">
    <source>
        <dbReference type="EMBL" id="QDJ96917.1"/>
    </source>
</evidence>
<keyword evidence="1" id="KW-0472">Membrane</keyword>
<feature type="transmembrane region" description="Helical" evidence="1">
    <location>
        <begin position="6"/>
        <end position="30"/>
    </location>
</feature>
<keyword evidence="1" id="KW-1133">Transmembrane helix</keyword>